<protein>
    <submittedName>
        <fullName evidence="2">Uncharacterized protein</fullName>
    </submittedName>
</protein>
<proteinExistence type="predicted"/>
<dbReference type="EMBL" id="ATMH01010179">
    <property type="protein sequence ID" value="EPY17998.1"/>
    <property type="molecule type" value="Genomic_DNA"/>
</dbReference>
<keyword evidence="1" id="KW-0472">Membrane</keyword>
<keyword evidence="1" id="KW-1133">Transmembrane helix</keyword>
<reference evidence="2 3" key="1">
    <citation type="journal article" date="2013" name="PLoS ONE">
        <title>Predicting the Proteins of Angomonas deanei, Strigomonas culicis and Their Respective Endosymbionts Reveals New Aspects of the Trypanosomatidae Family.</title>
        <authorList>
            <person name="Motta M.C."/>
            <person name="Martins A.C."/>
            <person name="de Souza S.S."/>
            <person name="Catta-Preta C.M."/>
            <person name="Silva R."/>
            <person name="Klein C.C."/>
            <person name="de Almeida L.G."/>
            <person name="de Lima Cunha O."/>
            <person name="Ciapina L.P."/>
            <person name="Brocchi M."/>
            <person name="Colabardini A.C."/>
            <person name="de Araujo Lima B."/>
            <person name="Machado C.R."/>
            <person name="de Almeida Soares C.M."/>
            <person name="Probst C.M."/>
            <person name="de Menezes C.B."/>
            <person name="Thompson C.E."/>
            <person name="Bartholomeu D.C."/>
            <person name="Gradia D.F."/>
            <person name="Pavoni D.P."/>
            <person name="Grisard E.C."/>
            <person name="Fantinatti-Garboggini F."/>
            <person name="Marchini F.K."/>
            <person name="Rodrigues-Luiz G.F."/>
            <person name="Wagner G."/>
            <person name="Goldman G.H."/>
            <person name="Fietto J.L."/>
            <person name="Elias M.C."/>
            <person name="Goldman M.H."/>
            <person name="Sagot M.F."/>
            <person name="Pereira M."/>
            <person name="Stoco P.H."/>
            <person name="de Mendonca-Neto R.P."/>
            <person name="Teixeira S.M."/>
            <person name="Maciel T.E."/>
            <person name="de Oliveira Mendes T.A."/>
            <person name="Urmenyi T.P."/>
            <person name="de Souza W."/>
            <person name="Schenkman S."/>
            <person name="de Vasconcelos A.T."/>
        </authorList>
    </citation>
    <scope>NUCLEOTIDE SEQUENCE [LARGE SCALE GENOMIC DNA]</scope>
</reference>
<keyword evidence="1" id="KW-0812">Transmembrane</keyword>
<gene>
    <name evidence="2" type="ORF">STCU_10266</name>
</gene>
<comment type="caution">
    <text evidence="2">The sequence shown here is derived from an EMBL/GenBank/DDBJ whole genome shotgun (WGS) entry which is preliminary data.</text>
</comment>
<sequence length="92" mass="11134">MLPLFPPFFYAKVVLFRRACFFDLLFFQDCFFFFLFIPSFLLSFLFRLLLIRDVSLSLSVLLSSPSWRLCQKSYVLTLTFLFLFNMIGRRWT</sequence>
<evidence type="ECO:0000256" key="1">
    <source>
        <dbReference type="SAM" id="Phobius"/>
    </source>
</evidence>
<feature type="transmembrane region" description="Helical" evidence="1">
    <location>
        <begin position="21"/>
        <end position="46"/>
    </location>
</feature>
<evidence type="ECO:0000313" key="2">
    <source>
        <dbReference type="EMBL" id="EPY17998.1"/>
    </source>
</evidence>
<keyword evidence="3" id="KW-1185">Reference proteome</keyword>
<dbReference type="Proteomes" id="UP000015354">
    <property type="component" value="Unassembled WGS sequence"/>
</dbReference>
<dbReference type="AlphaFoldDB" id="S9TNN7"/>
<organism evidence="2 3">
    <name type="scientific">Strigomonas culicis</name>
    <dbReference type="NCBI Taxonomy" id="28005"/>
    <lineage>
        <taxon>Eukaryota</taxon>
        <taxon>Discoba</taxon>
        <taxon>Euglenozoa</taxon>
        <taxon>Kinetoplastea</taxon>
        <taxon>Metakinetoplastina</taxon>
        <taxon>Trypanosomatida</taxon>
        <taxon>Trypanosomatidae</taxon>
        <taxon>Strigomonadinae</taxon>
        <taxon>Strigomonas</taxon>
    </lineage>
</organism>
<accession>S9TNN7</accession>
<name>S9TNN7_9TRYP</name>
<evidence type="ECO:0000313" key="3">
    <source>
        <dbReference type="Proteomes" id="UP000015354"/>
    </source>
</evidence>